<sequence length="474" mass="51601">MFVERSFEAWEEVQRHGLDLADRLAQGFNGLLQSHIAPPIFPWTSPHKLEPVLSPSAAAAADGVSAILDIGNRLGLAGAEFGACVHGVVKQFLRQLPVPFRHEEGGERRTAVTGLDLYGTKMRDENVETCRSSGGTDAAEEFGLVAEQFGGRGFLEPVAAVGGLDGLEDDDDGVELELRTSGPFKKPQGTINITSTYDSTSNDIESSLVARGDIWRAEASHGGSTSRNESSTLFLIQLGPVLFVQNTTLLLPVHLSRQHLLWYGYDYKNGMHSLCPALWSKHRRWLLMSMICLNPLVCTFMDLQFPNGQLTYVAGEGLTTSAFLPVFGGLLQAQSQYPGETKFSFSCKNKSGTRIIPMVQWPDKSFSLGVVQDLAWKRSGLMLQPTIQFSLCPTFGGSNPGLQAELIRTMEERLSLSCGCSVMSHPFAFASIAFGRSKWNGNAGKSGIAIRVETPLISIGRPSFSVQFNSGVDF</sequence>
<evidence type="ECO:0000313" key="2">
    <source>
        <dbReference type="Proteomes" id="UP000317650"/>
    </source>
</evidence>
<dbReference type="AlphaFoldDB" id="A0A4S8IJN8"/>
<dbReference type="PANTHER" id="PTHR34541">
    <property type="entry name" value="OS01G0729900 PROTEIN"/>
    <property type="match status" value="1"/>
</dbReference>
<evidence type="ECO:0000313" key="1">
    <source>
        <dbReference type="EMBL" id="THU48590.1"/>
    </source>
</evidence>
<reference evidence="1 2" key="1">
    <citation type="journal article" date="2019" name="Nat. Plants">
        <title>Genome sequencing of Musa balbisiana reveals subgenome evolution and function divergence in polyploid bananas.</title>
        <authorList>
            <person name="Yao X."/>
        </authorList>
    </citation>
    <scope>NUCLEOTIDE SEQUENCE [LARGE SCALE GENOMIC DNA]</scope>
    <source>
        <strain evidence="2">cv. DH-PKW</strain>
        <tissue evidence="1">Leaves</tissue>
    </source>
</reference>
<dbReference type="Proteomes" id="UP000317650">
    <property type="component" value="Chromosome 6"/>
</dbReference>
<organism evidence="1 2">
    <name type="scientific">Musa balbisiana</name>
    <name type="common">Banana</name>
    <dbReference type="NCBI Taxonomy" id="52838"/>
    <lineage>
        <taxon>Eukaryota</taxon>
        <taxon>Viridiplantae</taxon>
        <taxon>Streptophyta</taxon>
        <taxon>Embryophyta</taxon>
        <taxon>Tracheophyta</taxon>
        <taxon>Spermatophyta</taxon>
        <taxon>Magnoliopsida</taxon>
        <taxon>Liliopsida</taxon>
        <taxon>Zingiberales</taxon>
        <taxon>Musaceae</taxon>
        <taxon>Musa</taxon>
    </lineage>
</organism>
<accession>A0A4S8IJN8</accession>
<comment type="caution">
    <text evidence="1">The sequence shown here is derived from an EMBL/GenBank/DDBJ whole genome shotgun (WGS) entry which is preliminary data.</text>
</comment>
<dbReference type="PANTHER" id="PTHR34541:SF2">
    <property type="entry name" value="OS01G0729900 PROTEIN"/>
    <property type="match status" value="1"/>
</dbReference>
<name>A0A4S8IJN8_MUSBA</name>
<dbReference type="EMBL" id="PYDT01000009">
    <property type="protein sequence ID" value="THU48590.1"/>
    <property type="molecule type" value="Genomic_DNA"/>
</dbReference>
<gene>
    <name evidence="1" type="ORF">C4D60_Mb06t00600</name>
</gene>
<keyword evidence="2" id="KW-1185">Reference proteome</keyword>
<proteinExistence type="predicted"/>
<protein>
    <submittedName>
        <fullName evidence="1">Uncharacterized protein</fullName>
    </submittedName>
</protein>